<dbReference type="EMBL" id="MU863634">
    <property type="protein sequence ID" value="KAK4101572.1"/>
    <property type="molecule type" value="Genomic_DNA"/>
</dbReference>
<dbReference type="Proteomes" id="UP001305647">
    <property type="component" value="Unassembled WGS sequence"/>
</dbReference>
<organism evidence="2 3">
    <name type="scientific">Parathielavia hyrcaniae</name>
    <dbReference type="NCBI Taxonomy" id="113614"/>
    <lineage>
        <taxon>Eukaryota</taxon>
        <taxon>Fungi</taxon>
        <taxon>Dikarya</taxon>
        <taxon>Ascomycota</taxon>
        <taxon>Pezizomycotina</taxon>
        <taxon>Sordariomycetes</taxon>
        <taxon>Sordariomycetidae</taxon>
        <taxon>Sordariales</taxon>
        <taxon>Chaetomiaceae</taxon>
        <taxon>Parathielavia</taxon>
    </lineage>
</organism>
<gene>
    <name evidence="2" type="ORF">N658DRAFT_495999</name>
</gene>
<dbReference type="InterPro" id="IPR001810">
    <property type="entry name" value="F-box_dom"/>
</dbReference>
<sequence length="227" mass="26329">MSAAKEPQLPIEFLTKIISHLPIKDCGSTWLNCRPVSRTWKSATEEVFIRRHVPKLCVHFDLGWGPLRRARQSLLQLEFVFHSLSPDRNRVVMRDPTAPGHPIWLPVAKRRWANTMADYPTHGDYTCDQRIFHPAHIVSLRRMANDVELPGLEEYDAESLTLSFEWAKLLSMYFGEEAYTEKLLEADPVMDRSKWPKGPIWDPELLIKTAMGFFEKTEKAKERLRSG</sequence>
<dbReference type="AlphaFoldDB" id="A0AAN6Q6B5"/>
<proteinExistence type="predicted"/>
<comment type="caution">
    <text evidence="2">The sequence shown here is derived from an EMBL/GenBank/DDBJ whole genome shotgun (WGS) entry which is preliminary data.</text>
</comment>
<dbReference type="CDD" id="cd09917">
    <property type="entry name" value="F-box_SF"/>
    <property type="match status" value="1"/>
</dbReference>
<dbReference type="SUPFAM" id="SSF81383">
    <property type="entry name" value="F-box domain"/>
    <property type="match status" value="1"/>
</dbReference>
<evidence type="ECO:0000313" key="3">
    <source>
        <dbReference type="Proteomes" id="UP001305647"/>
    </source>
</evidence>
<name>A0AAN6Q6B5_9PEZI</name>
<protein>
    <recommendedName>
        <fullName evidence="1">F-box domain-containing protein</fullName>
    </recommendedName>
</protein>
<feature type="domain" description="F-box" evidence="1">
    <location>
        <begin position="8"/>
        <end position="45"/>
    </location>
</feature>
<evidence type="ECO:0000259" key="1">
    <source>
        <dbReference type="Pfam" id="PF00646"/>
    </source>
</evidence>
<accession>A0AAN6Q6B5</accession>
<reference evidence="2" key="2">
    <citation type="submission" date="2023-05" db="EMBL/GenBank/DDBJ databases">
        <authorList>
            <consortium name="Lawrence Berkeley National Laboratory"/>
            <person name="Steindorff A."/>
            <person name="Hensen N."/>
            <person name="Bonometti L."/>
            <person name="Westerberg I."/>
            <person name="Brannstrom I.O."/>
            <person name="Guillou S."/>
            <person name="Cros-Aarteil S."/>
            <person name="Calhoun S."/>
            <person name="Haridas S."/>
            <person name="Kuo A."/>
            <person name="Mondo S."/>
            <person name="Pangilinan J."/>
            <person name="Riley R."/>
            <person name="Labutti K."/>
            <person name="Andreopoulos B."/>
            <person name="Lipzen A."/>
            <person name="Chen C."/>
            <person name="Yanf M."/>
            <person name="Daum C."/>
            <person name="Ng V."/>
            <person name="Clum A."/>
            <person name="Ohm R."/>
            <person name="Martin F."/>
            <person name="Silar P."/>
            <person name="Natvig D."/>
            <person name="Lalanne C."/>
            <person name="Gautier V."/>
            <person name="Ament-Velasquez S.L."/>
            <person name="Kruys A."/>
            <person name="Hutchinson M.I."/>
            <person name="Powell A.J."/>
            <person name="Barry K."/>
            <person name="Miller A.N."/>
            <person name="Grigoriev I.V."/>
            <person name="Debuchy R."/>
            <person name="Gladieux P."/>
            <person name="Thoren M.H."/>
            <person name="Johannesson H."/>
        </authorList>
    </citation>
    <scope>NUCLEOTIDE SEQUENCE</scope>
    <source>
        <strain evidence="2">CBS 757.83</strain>
    </source>
</reference>
<dbReference type="InterPro" id="IPR036047">
    <property type="entry name" value="F-box-like_dom_sf"/>
</dbReference>
<keyword evidence="3" id="KW-1185">Reference proteome</keyword>
<reference evidence="2" key="1">
    <citation type="journal article" date="2023" name="Mol. Phylogenet. Evol.">
        <title>Genome-scale phylogeny and comparative genomics of the fungal order Sordariales.</title>
        <authorList>
            <person name="Hensen N."/>
            <person name="Bonometti L."/>
            <person name="Westerberg I."/>
            <person name="Brannstrom I.O."/>
            <person name="Guillou S."/>
            <person name="Cros-Aarteil S."/>
            <person name="Calhoun S."/>
            <person name="Haridas S."/>
            <person name="Kuo A."/>
            <person name="Mondo S."/>
            <person name="Pangilinan J."/>
            <person name="Riley R."/>
            <person name="LaButti K."/>
            <person name="Andreopoulos B."/>
            <person name="Lipzen A."/>
            <person name="Chen C."/>
            <person name="Yan M."/>
            <person name="Daum C."/>
            <person name="Ng V."/>
            <person name="Clum A."/>
            <person name="Steindorff A."/>
            <person name="Ohm R.A."/>
            <person name="Martin F."/>
            <person name="Silar P."/>
            <person name="Natvig D.O."/>
            <person name="Lalanne C."/>
            <person name="Gautier V."/>
            <person name="Ament-Velasquez S.L."/>
            <person name="Kruys A."/>
            <person name="Hutchinson M.I."/>
            <person name="Powell A.J."/>
            <person name="Barry K."/>
            <person name="Miller A.N."/>
            <person name="Grigoriev I.V."/>
            <person name="Debuchy R."/>
            <person name="Gladieux P."/>
            <person name="Hiltunen Thoren M."/>
            <person name="Johannesson H."/>
        </authorList>
    </citation>
    <scope>NUCLEOTIDE SEQUENCE</scope>
    <source>
        <strain evidence="2">CBS 757.83</strain>
    </source>
</reference>
<evidence type="ECO:0000313" key="2">
    <source>
        <dbReference type="EMBL" id="KAK4101572.1"/>
    </source>
</evidence>
<dbReference type="Pfam" id="PF00646">
    <property type="entry name" value="F-box"/>
    <property type="match status" value="1"/>
</dbReference>